<evidence type="ECO:0000259" key="5">
    <source>
        <dbReference type="Pfam" id="PF16712"/>
    </source>
</evidence>
<dbReference type="Gene3D" id="2.60.40.2700">
    <property type="match status" value="1"/>
</dbReference>
<dbReference type="Gene3D" id="2.30.29.140">
    <property type="match status" value="1"/>
</dbReference>
<organism evidence="7 8">
    <name type="scientific">Rhododendron simsii</name>
    <name type="common">Sims's rhododendron</name>
    <dbReference type="NCBI Taxonomy" id="118357"/>
    <lineage>
        <taxon>Eukaryota</taxon>
        <taxon>Viridiplantae</taxon>
        <taxon>Streptophyta</taxon>
        <taxon>Embryophyta</taxon>
        <taxon>Tracheophyta</taxon>
        <taxon>Spermatophyta</taxon>
        <taxon>Magnoliopsida</taxon>
        <taxon>eudicotyledons</taxon>
        <taxon>Gunneridae</taxon>
        <taxon>Pentapetalae</taxon>
        <taxon>asterids</taxon>
        <taxon>Ericales</taxon>
        <taxon>Ericaceae</taxon>
        <taxon>Ericoideae</taxon>
        <taxon>Rhodoreae</taxon>
        <taxon>Rhododendron</taxon>
    </lineage>
</organism>
<feature type="transmembrane region" description="Helical" evidence="2">
    <location>
        <begin position="284"/>
        <end position="311"/>
    </location>
</feature>
<dbReference type="CDD" id="cd13232">
    <property type="entry name" value="Ig-PH_SCAB1"/>
    <property type="match status" value="1"/>
</dbReference>
<feature type="domain" description="Stomatal closure-related actin-binding protein coiled-coil" evidence="5">
    <location>
        <begin position="101"/>
        <end position="284"/>
    </location>
</feature>
<keyword evidence="2" id="KW-0472">Membrane</keyword>
<dbReference type="Pfam" id="PF16712">
    <property type="entry name" value="SCAB_CC"/>
    <property type="match status" value="1"/>
</dbReference>
<dbReference type="Proteomes" id="UP000626092">
    <property type="component" value="Unassembled WGS sequence"/>
</dbReference>
<dbReference type="GO" id="GO:0010119">
    <property type="term" value="P:regulation of stomatal movement"/>
    <property type="evidence" value="ECO:0007669"/>
    <property type="project" value="InterPro"/>
</dbReference>
<evidence type="ECO:0000259" key="3">
    <source>
        <dbReference type="Pfam" id="PF16709"/>
    </source>
</evidence>
<evidence type="ECO:0000256" key="1">
    <source>
        <dbReference type="SAM" id="Coils"/>
    </source>
</evidence>
<gene>
    <name evidence="7" type="ORF">RHSIM_Rhsim13G0204100</name>
</gene>
<comment type="caution">
    <text evidence="7">The sequence shown here is derived from an EMBL/GenBank/DDBJ whole genome shotgun (WGS) entry which is preliminary data.</text>
</comment>
<dbReference type="InterPro" id="IPR032012">
    <property type="entry name" value="SCAB-ABD"/>
</dbReference>
<evidence type="ECO:0008006" key="9">
    <source>
        <dbReference type="Google" id="ProtNLM"/>
    </source>
</evidence>
<dbReference type="AlphaFoldDB" id="A0A834FZL2"/>
<dbReference type="Pfam" id="PF16709">
    <property type="entry name" value="SCAB-Ig"/>
    <property type="match status" value="1"/>
</dbReference>
<dbReference type="GO" id="GO:0007015">
    <property type="term" value="P:actin filament organization"/>
    <property type="evidence" value="ECO:0007669"/>
    <property type="project" value="InterPro"/>
</dbReference>
<dbReference type="EMBL" id="WJXA01000013">
    <property type="protein sequence ID" value="KAF7120465.1"/>
    <property type="molecule type" value="Genomic_DNA"/>
</dbReference>
<dbReference type="Pfam" id="PF17684">
    <property type="entry name" value="SCAB-PH"/>
    <property type="match status" value="1"/>
</dbReference>
<accession>A0A834FZL2</accession>
<dbReference type="PANTHER" id="PTHR31172:SF3">
    <property type="entry name" value="STOMATAL CLOSURE-RELATED ACTIN-BINDING PROTEIN 1"/>
    <property type="match status" value="1"/>
</dbReference>
<dbReference type="InterPro" id="IPR032009">
    <property type="entry name" value="SCAB_CC"/>
</dbReference>
<evidence type="ECO:0000259" key="4">
    <source>
        <dbReference type="Pfam" id="PF16711"/>
    </source>
</evidence>
<dbReference type="InterPro" id="IPR032015">
    <property type="entry name" value="SCAB-Ig"/>
</dbReference>
<keyword evidence="2" id="KW-0812">Transmembrane</keyword>
<dbReference type="GO" id="GO:0003779">
    <property type="term" value="F:actin binding"/>
    <property type="evidence" value="ECO:0007669"/>
    <property type="project" value="InterPro"/>
</dbReference>
<keyword evidence="1" id="KW-0175">Coiled coil</keyword>
<proteinExistence type="predicted"/>
<feature type="coiled-coil region" evidence="1">
    <location>
        <begin position="173"/>
        <end position="276"/>
    </location>
</feature>
<dbReference type="Gene3D" id="1.20.5.440">
    <property type="entry name" value="ATP synthase delta/epsilon subunit, C-terminal domain"/>
    <property type="match status" value="1"/>
</dbReference>
<evidence type="ECO:0000259" key="6">
    <source>
        <dbReference type="Pfam" id="PF17684"/>
    </source>
</evidence>
<evidence type="ECO:0000313" key="7">
    <source>
        <dbReference type="EMBL" id="KAF7120465.1"/>
    </source>
</evidence>
<name>A0A834FZL2_RHOSS</name>
<sequence>MTRVGRDFANSMKREAVPPVSADVIFATSRFPNYKIGANNQIVEVKEDLKVLTMKEVVARETAQLLEQQKRLSVRDLASKFEKGLAAAAKLSDEARLREAASWEKHVLLKKLRDALEALRGRVAGKNKDDVEEAVAMERGGAVEASNKVEMTEKVEALAVQLTQREGELIQEKEEVKKLADFLKQASEDAKKLVDEERAFARAEIENARAAVQRVEEALQEQEQMSRASGKQDMEELMKEVQEARRIKMLHQPSKVMDMEHELQALRNQLAEKSKHSLLLQKEVLLFLASFLLFVVFSCFFLFGCSIMLMYASCGGSIRSSWSVPQGAEDTEILLFCILINDLFQLAMSKRGADNEADSYELYGPEALGSYLRIQPCSGSDPELLECLIQWYRLTAEGGKKELISGATKSVYAPEPFDVGRILQAEIFSYGQKITLSTTGPIDPAAGLGNYVESLVRRHDTEFNVVIAQMNGEDYSSQSIHVLHIGKMRMKLCKGKSTVAKEYYSITMQLCGIRGGGNAAAQALFWQAKAGLSFVLAFESARERNAAIMLARRFAFDCNIMLGGPDDRAPLAS</sequence>
<dbReference type="OrthoDB" id="2014217at2759"/>
<dbReference type="InterPro" id="IPR039640">
    <property type="entry name" value="SCAB"/>
</dbReference>
<feature type="domain" description="Stomatal closure-related actin-binding protein actin-binding" evidence="4">
    <location>
        <begin position="54"/>
        <end position="96"/>
    </location>
</feature>
<feature type="domain" description="Stomatal closure-related actin-binding protein PH" evidence="6">
    <location>
        <begin position="460"/>
        <end position="567"/>
    </location>
</feature>
<dbReference type="Pfam" id="PF16711">
    <property type="entry name" value="SCAB-ABD"/>
    <property type="match status" value="1"/>
</dbReference>
<dbReference type="PANTHER" id="PTHR31172">
    <property type="entry name" value="STOMATAL CLOSURE-RELATED ACTIN-BINDING PROTEIN 1"/>
    <property type="match status" value="1"/>
</dbReference>
<evidence type="ECO:0000313" key="8">
    <source>
        <dbReference type="Proteomes" id="UP000626092"/>
    </source>
</evidence>
<keyword evidence="8" id="KW-1185">Reference proteome</keyword>
<keyword evidence="2" id="KW-1133">Transmembrane helix</keyword>
<protein>
    <recommendedName>
        <fullName evidence="9">Stomatal closure-related actin-binding protein 1</fullName>
    </recommendedName>
</protein>
<feature type="domain" description="Stomatal closure-related actin-binding protein Ig" evidence="3">
    <location>
        <begin position="360"/>
        <end position="457"/>
    </location>
</feature>
<dbReference type="InterPro" id="IPR041144">
    <property type="entry name" value="SCAB-PH"/>
</dbReference>
<reference evidence="7" key="1">
    <citation type="submission" date="2019-11" db="EMBL/GenBank/DDBJ databases">
        <authorList>
            <person name="Liu Y."/>
            <person name="Hou J."/>
            <person name="Li T.-Q."/>
            <person name="Guan C.-H."/>
            <person name="Wu X."/>
            <person name="Wu H.-Z."/>
            <person name="Ling F."/>
            <person name="Zhang R."/>
            <person name="Shi X.-G."/>
            <person name="Ren J.-P."/>
            <person name="Chen E.-F."/>
            <person name="Sun J.-M."/>
        </authorList>
    </citation>
    <scope>NUCLEOTIDE SEQUENCE</scope>
    <source>
        <strain evidence="7">Adult_tree_wgs_1</strain>
        <tissue evidence="7">Leaves</tissue>
    </source>
</reference>
<evidence type="ECO:0000256" key="2">
    <source>
        <dbReference type="SAM" id="Phobius"/>
    </source>
</evidence>